<proteinExistence type="predicted"/>
<keyword evidence="2" id="KW-1185">Reference proteome</keyword>
<dbReference type="Proteomes" id="UP000183015">
    <property type="component" value="Unassembled WGS sequence"/>
</dbReference>
<gene>
    <name evidence="1" type="ORF">SAMN05414137_14535</name>
</gene>
<reference evidence="2" key="1">
    <citation type="submission" date="2016-10" db="EMBL/GenBank/DDBJ databases">
        <authorList>
            <person name="Varghese N."/>
        </authorList>
    </citation>
    <scope>NUCLEOTIDE SEQUENCE [LARGE SCALE GENOMIC DNA]</scope>
    <source>
        <strain evidence="2">DSM 45096 / BCRC 16803 / CGMCC 4.1857 / CIP 109030 / JCM 12277 / KCTC 19219 / NBRC 100920 / 33214</strain>
    </source>
</reference>
<organism evidence="1 2">
    <name type="scientific">Streptacidiphilus jiangxiensis</name>
    <dbReference type="NCBI Taxonomy" id="235985"/>
    <lineage>
        <taxon>Bacteria</taxon>
        <taxon>Bacillati</taxon>
        <taxon>Actinomycetota</taxon>
        <taxon>Actinomycetes</taxon>
        <taxon>Kitasatosporales</taxon>
        <taxon>Streptomycetaceae</taxon>
        <taxon>Streptacidiphilus</taxon>
    </lineage>
</organism>
<evidence type="ECO:0000313" key="1">
    <source>
        <dbReference type="EMBL" id="SEM70414.1"/>
    </source>
</evidence>
<protein>
    <submittedName>
        <fullName evidence="1">Uncharacterized protein</fullName>
    </submittedName>
</protein>
<evidence type="ECO:0000313" key="2">
    <source>
        <dbReference type="Proteomes" id="UP000183015"/>
    </source>
</evidence>
<dbReference type="OrthoDB" id="4192051at2"/>
<dbReference type="EMBL" id="FOAZ01000045">
    <property type="protein sequence ID" value="SEM70414.1"/>
    <property type="molecule type" value="Genomic_DNA"/>
</dbReference>
<dbReference type="eggNOG" id="ENOG5031N5G">
    <property type="taxonomic scope" value="Bacteria"/>
</dbReference>
<dbReference type="AlphaFoldDB" id="A0A1H8AK95"/>
<sequence>MEIIIAQARVSSIARGPESAQADTARRIATFLPLPSLLAGARVLHDKDENMTALQVPTLAGPVLVVMPAAEEFEYVIIFEGETGRRIIGSVREDRRVKTNAARVVAYRVAEFLRTRRLV</sequence>
<name>A0A1H8AK95_STRJI</name>
<accession>A0A1H8AK95</accession>
<dbReference type="RefSeq" id="WP_042459572.1">
    <property type="nucleotide sequence ID" value="NZ_BBPN01000060.1"/>
</dbReference>